<dbReference type="RefSeq" id="WP_077832076.1">
    <property type="nucleotide sequence ID" value="NZ_CP096983.1"/>
</dbReference>
<dbReference type="InterPro" id="IPR019826">
    <property type="entry name" value="Carboxylesterase_B_AS"/>
</dbReference>
<dbReference type="AlphaFoldDB" id="A0A1S8MHH6"/>
<keyword evidence="2 3" id="KW-0378">Hydrolase</keyword>
<dbReference type="PANTHER" id="PTHR11559">
    <property type="entry name" value="CARBOXYLESTERASE"/>
    <property type="match status" value="1"/>
</dbReference>
<dbReference type="InterPro" id="IPR050309">
    <property type="entry name" value="Type-B_Carboxylest/Lipase"/>
</dbReference>
<accession>A0A1S8MHH6</accession>
<evidence type="ECO:0000256" key="2">
    <source>
        <dbReference type="ARBA" id="ARBA00022801"/>
    </source>
</evidence>
<evidence type="ECO:0000313" key="4">
    <source>
        <dbReference type="EMBL" id="URZ12049.1"/>
    </source>
</evidence>
<dbReference type="EMBL" id="CP096983">
    <property type="protein sequence ID" value="URZ12049.1"/>
    <property type="molecule type" value="Genomic_DNA"/>
</dbReference>
<dbReference type="SUPFAM" id="SSF53474">
    <property type="entry name" value="alpha/beta-Hydrolases"/>
    <property type="match status" value="1"/>
</dbReference>
<dbReference type="Proteomes" id="UP000190951">
    <property type="component" value="Chromosome"/>
</dbReference>
<dbReference type="Pfam" id="PF00135">
    <property type="entry name" value="COesterase"/>
    <property type="match status" value="1"/>
</dbReference>
<dbReference type="Gene3D" id="3.40.50.1820">
    <property type="entry name" value="alpha/beta hydrolase"/>
    <property type="match status" value="1"/>
</dbReference>
<dbReference type="InterPro" id="IPR019819">
    <property type="entry name" value="Carboxylesterase_B_CS"/>
</dbReference>
<organism evidence="4 5">
    <name type="scientific">Clostridium felsineum</name>
    <dbReference type="NCBI Taxonomy" id="36839"/>
    <lineage>
        <taxon>Bacteria</taxon>
        <taxon>Bacillati</taxon>
        <taxon>Bacillota</taxon>
        <taxon>Clostridia</taxon>
        <taxon>Eubacteriales</taxon>
        <taxon>Clostridiaceae</taxon>
        <taxon>Clostridium</taxon>
    </lineage>
</organism>
<dbReference type="InterPro" id="IPR002018">
    <property type="entry name" value="CarbesteraseB"/>
</dbReference>
<dbReference type="PROSITE" id="PS00122">
    <property type="entry name" value="CARBOXYLESTERASE_B_1"/>
    <property type="match status" value="1"/>
</dbReference>
<gene>
    <name evidence="4" type="primary">pnbA_1</name>
    <name evidence="4" type="ORF">CROST_027660</name>
</gene>
<proteinExistence type="inferred from homology"/>
<name>A0A1S8MHH6_9CLOT</name>
<keyword evidence="3" id="KW-0732">Signal</keyword>
<dbReference type="EC" id="3.1.1.-" evidence="3"/>
<evidence type="ECO:0000313" key="5">
    <source>
        <dbReference type="Proteomes" id="UP000190951"/>
    </source>
</evidence>
<feature type="signal peptide" evidence="3">
    <location>
        <begin position="1"/>
        <end position="24"/>
    </location>
</feature>
<sequence length="572" mass="63115">MKKFKKIATLSATLIFITTLTSFKNTTTKAYANHNKYKYTGTIDQATKYGTVEGLVDSNTNTLQWLGVPYAKAPIGSLRWKAPQDLSSWTGIKDAKKFGNVATQLDSTGKNVIGSEDCLYLNIWRPNTKEKNLPVLLFAHGGGNITGSGASFQGDILANRTNSIVISINYRLGAMGWFLNDAVKDGNKLDDSGNYGLLDIFKSLDWVNKNISDFGGNPDNVTLSGQSAGARDVIASLISPLSKGLYEKAMPMSGGMTLTSTDEGKNFSNQMIEKLLVKQGKALNEADAAKWIKNQSKSQLNTYLKSVDSKELVSLYGSVAIKMNPFPHLYKDGYVIPKDGFNEIKKGNYNNVPIIVGSMSNEFTLFSATDPYFGGSVLNQSIFNDPTKSKIYTDSIYYGSKLYSGFNADNVADLIASSNKKDNGIYAYRCGWGTQDGVITNNTKYFAAAHGLDIDLITGHYNMGNYFSGFYTDANKPGRDSLGTVMDSYLKNFLYTGNPNGNKLTKWGTWQTSNKKARIMKFDATTNTSLTSMSKEHLVKQDIIDEMNSSLPKNERDIIVNSLFNGRFFWQY</sequence>
<dbReference type="GO" id="GO:0016787">
    <property type="term" value="F:hydrolase activity"/>
    <property type="evidence" value="ECO:0007669"/>
    <property type="project" value="UniProtKB-KW"/>
</dbReference>
<feature type="chain" id="PRO_5041746046" description="Carboxylic ester hydrolase" evidence="3">
    <location>
        <begin position="25"/>
        <end position="572"/>
    </location>
</feature>
<dbReference type="KEGG" id="crw:CROST_027660"/>
<dbReference type="InterPro" id="IPR029058">
    <property type="entry name" value="AB_hydrolase_fold"/>
</dbReference>
<dbReference type="STRING" id="84029.CROST_46290"/>
<comment type="similarity">
    <text evidence="1 3">Belongs to the type-B carboxylesterase/lipase family.</text>
</comment>
<dbReference type="PROSITE" id="PS00941">
    <property type="entry name" value="CARBOXYLESTERASE_B_2"/>
    <property type="match status" value="1"/>
</dbReference>
<protein>
    <recommendedName>
        <fullName evidence="3">Carboxylic ester hydrolase</fullName>
        <ecNumber evidence="3">3.1.1.-</ecNumber>
    </recommendedName>
</protein>
<evidence type="ECO:0000256" key="1">
    <source>
        <dbReference type="ARBA" id="ARBA00005964"/>
    </source>
</evidence>
<evidence type="ECO:0000256" key="3">
    <source>
        <dbReference type="RuleBase" id="RU361235"/>
    </source>
</evidence>
<keyword evidence="5" id="KW-1185">Reference proteome</keyword>
<reference evidence="4 5" key="1">
    <citation type="submission" date="2022-04" db="EMBL/GenBank/DDBJ databases">
        <title>Genome sequence of C. roseum typestrain.</title>
        <authorList>
            <person name="Poehlein A."/>
            <person name="Schoch T."/>
            <person name="Duerre P."/>
            <person name="Daniel R."/>
        </authorList>
    </citation>
    <scope>NUCLEOTIDE SEQUENCE [LARGE SCALE GENOMIC DNA]</scope>
    <source>
        <strain evidence="4 5">DSM 7320</strain>
    </source>
</reference>